<dbReference type="AlphaFoldDB" id="A0AAE2VVP6"/>
<evidence type="ECO:0000256" key="2">
    <source>
        <dbReference type="SAM" id="SignalP"/>
    </source>
</evidence>
<dbReference type="RefSeq" id="WP_203241078.1">
    <property type="nucleotide sequence ID" value="NZ_JAFBRH010000001.1"/>
</dbReference>
<protein>
    <recommendedName>
        <fullName evidence="5">PRC-barrel domain-containing protein</fullName>
    </recommendedName>
</protein>
<accession>A0AAE2VVP6</accession>
<keyword evidence="4" id="KW-1185">Reference proteome</keyword>
<keyword evidence="2" id="KW-0732">Signal</keyword>
<name>A0AAE2VVP6_9RHOB</name>
<dbReference type="EMBL" id="JAFBRM010000001">
    <property type="protein sequence ID" value="MBM1712340.1"/>
    <property type="molecule type" value="Genomic_DNA"/>
</dbReference>
<feature type="region of interest" description="Disordered" evidence="1">
    <location>
        <begin position="33"/>
        <end position="52"/>
    </location>
</feature>
<evidence type="ECO:0008006" key="5">
    <source>
        <dbReference type="Google" id="ProtNLM"/>
    </source>
</evidence>
<feature type="chain" id="PRO_5042289262" description="PRC-barrel domain-containing protein" evidence="2">
    <location>
        <begin position="24"/>
        <end position="176"/>
    </location>
</feature>
<dbReference type="Proteomes" id="UP000732193">
    <property type="component" value="Unassembled WGS sequence"/>
</dbReference>
<reference evidence="3 4" key="1">
    <citation type="submission" date="2021-01" db="EMBL/GenBank/DDBJ databases">
        <title>Diatom-associated Roseobacters Show Island Model of Population Structure.</title>
        <authorList>
            <person name="Qu L."/>
            <person name="Feng X."/>
            <person name="Chen Y."/>
            <person name="Li L."/>
            <person name="Wang X."/>
            <person name="Hu Z."/>
            <person name="Wang H."/>
            <person name="Luo H."/>
        </authorList>
    </citation>
    <scope>NUCLEOTIDE SEQUENCE [LARGE SCALE GENOMIC DNA]</scope>
    <source>
        <strain evidence="3 4">TR60-84</strain>
    </source>
</reference>
<evidence type="ECO:0000313" key="4">
    <source>
        <dbReference type="Proteomes" id="UP000732193"/>
    </source>
</evidence>
<sequence length="176" mass="18821">MTRSILATTTAIATLVATSFAFAAENSVSDLQGNSPAVTEGGQDNTVGSTENTSDLVTKRFGIGESEYDATRMAMSEEQYDALNASIGADFMTNEGKVLGKIENVTIDAQGNPNLEVELNDDTKIDAELLVITLLPESIVLKEGKIFIDTSEDNLYLQAQDGSKADDETRTTVIVM</sequence>
<comment type="caution">
    <text evidence="3">The sequence shown here is derived from an EMBL/GenBank/DDBJ whole genome shotgun (WGS) entry which is preliminary data.</text>
</comment>
<evidence type="ECO:0000313" key="3">
    <source>
        <dbReference type="EMBL" id="MBM1712340.1"/>
    </source>
</evidence>
<gene>
    <name evidence="3" type="ORF">JQV55_02040</name>
</gene>
<feature type="signal peptide" evidence="2">
    <location>
        <begin position="1"/>
        <end position="23"/>
    </location>
</feature>
<proteinExistence type="predicted"/>
<organism evidence="3 4">
    <name type="scientific">Sulfitobacter geojensis</name>
    <dbReference type="NCBI Taxonomy" id="1342299"/>
    <lineage>
        <taxon>Bacteria</taxon>
        <taxon>Pseudomonadati</taxon>
        <taxon>Pseudomonadota</taxon>
        <taxon>Alphaproteobacteria</taxon>
        <taxon>Rhodobacterales</taxon>
        <taxon>Roseobacteraceae</taxon>
        <taxon>Sulfitobacter</taxon>
    </lineage>
</organism>
<evidence type="ECO:0000256" key="1">
    <source>
        <dbReference type="SAM" id="MobiDB-lite"/>
    </source>
</evidence>